<dbReference type="InterPro" id="IPR016166">
    <property type="entry name" value="FAD-bd_PCMH"/>
</dbReference>
<dbReference type="Proteomes" id="UP001458880">
    <property type="component" value="Unassembled WGS sequence"/>
</dbReference>
<keyword evidence="5" id="KW-1185">Reference proteome</keyword>
<feature type="domain" description="FAD-binding PCMH-type" evidence="3">
    <location>
        <begin position="78"/>
        <end position="192"/>
    </location>
</feature>
<evidence type="ECO:0000259" key="3">
    <source>
        <dbReference type="PROSITE" id="PS51387"/>
    </source>
</evidence>
<dbReference type="FunFam" id="3.30.43.10:FF:000011">
    <property type="entry name" value="D-lactate dehydrogenase (Cytochrome)"/>
    <property type="match status" value="1"/>
</dbReference>
<dbReference type="GO" id="GO:0071949">
    <property type="term" value="F:FAD binding"/>
    <property type="evidence" value="ECO:0007669"/>
    <property type="project" value="InterPro"/>
</dbReference>
<evidence type="ECO:0000313" key="5">
    <source>
        <dbReference type="Proteomes" id="UP001458880"/>
    </source>
</evidence>
<dbReference type="Pfam" id="PF01565">
    <property type="entry name" value="FAD_binding_4"/>
    <property type="match status" value="1"/>
</dbReference>
<dbReference type="GO" id="GO:0016491">
    <property type="term" value="F:oxidoreductase activity"/>
    <property type="evidence" value="ECO:0007669"/>
    <property type="project" value="UniProtKB-KW"/>
</dbReference>
<name>A0AAW1LSI5_POPJA</name>
<evidence type="ECO:0000313" key="4">
    <source>
        <dbReference type="EMBL" id="KAK9736744.1"/>
    </source>
</evidence>
<proteinExistence type="predicted"/>
<dbReference type="PANTHER" id="PTHR43716:SF1">
    <property type="entry name" value="D-2-HYDROXYGLUTARATE DEHYDROGENASE, MITOCHONDRIAL"/>
    <property type="match status" value="1"/>
</dbReference>
<protein>
    <submittedName>
        <fullName evidence="4">FAD binding domain</fullName>
    </submittedName>
</protein>
<dbReference type="Gene3D" id="3.30.43.10">
    <property type="entry name" value="Uridine Diphospho-n-acetylenolpyruvylglucosamine Reductase, domain 2"/>
    <property type="match status" value="1"/>
</dbReference>
<dbReference type="PANTHER" id="PTHR43716">
    <property type="entry name" value="D-2-HYDROXYGLUTARATE DEHYDROGENASE, MITOCHONDRIAL"/>
    <property type="match status" value="1"/>
</dbReference>
<comment type="cofactor">
    <cofactor evidence="1">
        <name>FAD</name>
        <dbReference type="ChEBI" id="CHEBI:57692"/>
    </cofactor>
</comment>
<comment type="caution">
    <text evidence="4">The sequence shown here is derived from an EMBL/GenBank/DDBJ whole genome shotgun (WGS) entry which is preliminary data.</text>
</comment>
<gene>
    <name evidence="4" type="ORF">QE152_g11330</name>
</gene>
<organism evidence="4 5">
    <name type="scientific">Popillia japonica</name>
    <name type="common">Japanese beetle</name>
    <dbReference type="NCBI Taxonomy" id="7064"/>
    <lineage>
        <taxon>Eukaryota</taxon>
        <taxon>Metazoa</taxon>
        <taxon>Ecdysozoa</taxon>
        <taxon>Arthropoda</taxon>
        <taxon>Hexapoda</taxon>
        <taxon>Insecta</taxon>
        <taxon>Pterygota</taxon>
        <taxon>Neoptera</taxon>
        <taxon>Endopterygota</taxon>
        <taxon>Coleoptera</taxon>
        <taxon>Polyphaga</taxon>
        <taxon>Scarabaeiformia</taxon>
        <taxon>Scarabaeidae</taxon>
        <taxon>Rutelinae</taxon>
        <taxon>Popillia</taxon>
    </lineage>
</organism>
<reference evidence="4 5" key="1">
    <citation type="journal article" date="2024" name="BMC Genomics">
        <title>De novo assembly and annotation of Popillia japonica's genome with initial clues to its potential as an invasive pest.</title>
        <authorList>
            <person name="Cucini C."/>
            <person name="Boschi S."/>
            <person name="Funari R."/>
            <person name="Cardaioli E."/>
            <person name="Iannotti N."/>
            <person name="Marturano G."/>
            <person name="Paoli F."/>
            <person name="Bruttini M."/>
            <person name="Carapelli A."/>
            <person name="Frati F."/>
            <person name="Nardi F."/>
        </authorList>
    </citation>
    <scope>NUCLEOTIDE SEQUENCE [LARGE SCALE GENOMIC DNA]</scope>
    <source>
        <strain evidence="4">DMR45628</strain>
    </source>
</reference>
<dbReference type="InterPro" id="IPR016167">
    <property type="entry name" value="FAD-bd_PCMH_sub1"/>
</dbReference>
<dbReference type="AlphaFoldDB" id="A0AAW1LSI5"/>
<accession>A0AAW1LSI5</accession>
<sequence>MFSKVYRPLCVNFFRKNWARCYYDTPDFTKNNYNIQRGNYNSLDESHISYFRNLLGDDRLVMDLSDLEKYNIDWMNHLRGNSSLVLKPKTTREVSKILTFCNENKLAVCPQGGNTSIVGGSVPVLDEIVISTERMNQILDLDHISGVLVCEAGCILQDLDNKLSEFDLMMPLTRSRQQIIRIRPDDAPRFRC</sequence>
<dbReference type="InterPro" id="IPR051264">
    <property type="entry name" value="FAD-oxidored/transferase_4"/>
</dbReference>
<keyword evidence="2" id="KW-0560">Oxidoreductase</keyword>
<dbReference type="PROSITE" id="PS51387">
    <property type="entry name" value="FAD_PCMH"/>
    <property type="match status" value="1"/>
</dbReference>
<dbReference type="SUPFAM" id="SSF56176">
    <property type="entry name" value="FAD-binding/transporter-associated domain-like"/>
    <property type="match status" value="1"/>
</dbReference>
<dbReference type="EMBL" id="JASPKY010000109">
    <property type="protein sequence ID" value="KAK9736744.1"/>
    <property type="molecule type" value="Genomic_DNA"/>
</dbReference>
<dbReference type="GO" id="GO:0005739">
    <property type="term" value="C:mitochondrion"/>
    <property type="evidence" value="ECO:0007669"/>
    <property type="project" value="TreeGrafter"/>
</dbReference>
<dbReference type="InterPro" id="IPR006094">
    <property type="entry name" value="Oxid_FAD_bind_N"/>
</dbReference>
<evidence type="ECO:0000256" key="1">
    <source>
        <dbReference type="ARBA" id="ARBA00001974"/>
    </source>
</evidence>
<dbReference type="InterPro" id="IPR036318">
    <property type="entry name" value="FAD-bd_PCMH-like_sf"/>
</dbReference>
<evidence type="ECO:0000256" key="2">
    <source>
        <dbReference type="ARBA" id="ARBA00023002"/>
    </source>
</evidence>